<dbReference type="PANTHER" id="PTHR38340">
    <property type="entry name" value="S-LAYER PROTEIN"/>
    <property type="match status" value="1"/>
</dbReference>
<dbReference type="InterPro" id="IPR012334">
    <property type="entry name" value="Pectin_lyas_fold"/>
</dbReference>
<comment type="subcellular location">
    <subcellularLocation>
        <location evidence="2">Secreted</location>
    </subcellularLocation>
</comment>
<dbReference type="GO" id="GO:0016020">
    <property type="term" value="C:membrane"/>
    <property type="evidence" value="ECO:0007669"/>
    <property type="project" value="InterPro"/>
</dbReference>
<feature type="region of interest" description="Disordered" evidence="7">
    <location>
        <begin position="67"/>
        <end position="91"/>
    </location>
</feature>
<dbReference type="InterPro" id="IPR001343">
    <property type="entry name" value="Hemolysn_Ca-bd"/>
</dbReference>
<feature type="domain" description="Right handed beta helix" evidence="9">
    <location>
        <begin position="758"/>
        <end position="925"/>
    </location>
</feature>
<dbReference type="RefSeq" id="WP_226575149.1">
    <property type="nucleotide sequence ID" value="NZ_BLAY01000008.1"/>
</dbReference>
<dbReference type="PROSITE" id="PS00330">
    <property type="entry name" value="HEMOLYSIN_CALCIUM"/>
    <property type="match status" value="1"/>
</dbReference>
<dbReference type="GO" id="GO:0007154">
    <property type="term" value="P:cell communication"/>
    <property type="evidence" value="ECO:0007669"/>
    <property type="project" value="InterPro"/>
</dbReference>
<dbReference type="InterPro" id="IPR011050">
    <property type="entry name" value="Pectin_lyase_fold/virulence"/>
</dbReference>
<keyword evidence="5" id="KW-0677">Repeat</keyword>
<proteinExistence type="predicted"/>
<dbReference type="PANTHER" id="PTHR38340:SF1">
    <property type="entry name" value="S-LAYER PROTEIN"/>
    <property type="match status" value="1"/>
</dbReference>
<dbReference type="InterPro" id="IPR038081">
    <property type="entry name" value="CalX-like_sf"/>
</dbReference>
<evidence type="ECO:0000256" key="6">
    <source>
        <dbReference type="ARBA" id="ARBA00022837"/>
    </source>
</evidence>
<dbReference type="Gene3D" id="2.150.10.10">
    <property type="entry name" value="Serralysin-like metalloprotease, C-terminal"/>
    <property type="match status" value="5"/>
</dbReference>
<dbReference type="InterPro" id="IPR006626">
    <property type="entry name" value="PbH1"/>
</dbReference>
<reference evidence="10" key="1">
    <citation type="submission" date="2019-10" db="EMBL/GenBank/DDBJ databases">
        <title>Draft genome sequece of Microseira wollei NIES-4236.</title>
        <authorList>
            <person name="Yamaguchi H."/>
            <person name="Suzuki S."/>
            <person name="Kawachi M."/>
        </authorList>
    </citation>
    <scope>NUCLEOTIDE SEQUENCE</scope>
    <source>
        <strain evidence="10">NIES-4236</strain>
    </source>
</reference>
<feature type="compositionally biased region" description="Basic and acidic residues" evidence="7">
    <location>
        <begin position="71"/>
        <end position="82"/>
    </location>
</feature>
<organism evidence="10 11">
    <name type="scientific">Microseira wollei NIES-4236</name>
    <dbReference type="NCBI Taxonomy" id="2530354"/>
    <lineage>
        <taxon>Bacteria</taxon>
        <taxon>Bacillati</taxon>
        <taxon>Cyanobacteriota</taxon>
        <taxon>Cyanophyceae</taxon>
        <taxon>Oscillatoriophycideae</taxon>
        <taxon>Aerosakkonematales</taxon>
        <taxon>Aerosakkonemataceae</taxon>
        <taxon>Microseira</taxon>
    </lineage>
</organism>
<dbReference type="InterPro" id="IPR018225">
    <property type="entry name" value="Transaldolase_AS"/>
</dbReference>
<evidence type="ECO:0000259" key="9">
    <source>
        <dbReference type="Pfam" id="PF13229"/>
    </source>
</evidence>
<dbReference type="Pfam" id="PF03160">
    <property type="entry name" value="Calx-beta"/>
    <property type="match status" value="2"/>
</dbReference>
<evidence type="ECO:0000313" key="10">
    <source>
        <dbReference type="EMBL" id="GET36062.1"/>
    </source>
</evidence>
<evidence type="ECO:0000256" key="1">
    <source>
        <dbReference type="ARBA" id="ARBA00002822"/>
    </source>
</evidence>
<keyword evidence="3" id="KW-0964">Secreted</keyword>
<feature type="domain" description="Calx-beta" evidence="8">
    <location>
        <begin position="563"/>
        <end position="659"/>
    </location>
</feature>
<dbReference type="InterPro" id="IPR011049">
    <property type="entry name" value="Serralysin-like_metalloprot_C"/>
</dbReference>
<feature type="domain" description="Calx-beta" evidence="8">
    <location>
        <begin position="459"/>
        <end position="538"/>
    </location>
</feature>
<evidence type="ECO:0000256" key="7">
    <source>
        <dbReference type="SAM" id="MobiDB-lite"/>
    </source>
</evidence>
<dbReference type="Gene3D" id="2.160.20.10">
    <property type="entry name" value="Single-stranded right-handed beta-helix, Pectin lyase-like"/>
    <property type="match status" value="1"/>
</dbReference>
<evidence type="ECO:0000313" key="11">
    <source>
        <dbReference type="Proteomes" id="UP001050975"/>
    </source>
</evidence>
<evidence type="ECO:0008006" key="12">
    <source>
        <dbReference type="Google" id="ProtNLM"/>
    </source>
</evidence>
<evidence type="ECO:0000256" key="4">
    <source>
        <dbReference type="ARBA" id="ARBA00022729"/>
    </source>
</evidence>
<evidence type="ECO:0000259" key="8">
    <source>
        <dbReference type="Pfam" id="PF03160"/>
    </source>
</evidence>
<comment type="function">
    <text evidence="1">Converts beta-D-mannuronic acid (M) to alpha-L-guluronic acid (G), producing a polymer with gel-forming capacity, required for the formation of the cyst coat.</text>
</comment>
<dbReference type="Pfam" id="PF00353">
    <property type="entry name" value="HemolysinCabind"/>
    <property type="match status" value="8"/>
</dbReference>
<dbReference type="InterPro" id="IPR039448">
    <property type="entry name" value="Beta_helix"/>
</dbReference>
<accession>A0AAV3X070</accession>
<gene>
    <name evidence="10" type="ORF">MiSe_08100</name>
</gene>
<keyword evidence="6" id="KW-0106">Calcium</keyword>
<protein>
    <recommendedName>
        <fullName evidence="12">Calx-beta domain-containing protein</fullName>
    </recommendedName>
</protein>
<dbReference type="GO" id="GO:0005509">
    <property type="term" value="F:calcium ion binding"/>
    <property type="evidence" value="ECO:0007669"/>
    <property type="project" value="InterPro"/>
</dbReference>
<dbReference type="Pfam" id="PF13229">
    <property type="entry name" value="Beta_helix"/>
    <property type="match status" value="1"/>
</dbReference>
<dbReference type="InterPro" id="IPR003644">
    <property type="entry name" value="Calx_beta"/>
</dbReference>
<comment type="caution">
    <text evidence="10">The sequence shown here is derived from an EMBL/GenBank/DDBJ whole genome shotgun (WGS) entry which is preliminary data.</text>
</comment>
<dbReference type="SUPFAM" id="SSF141072">
    <property type="entry name" value="CalX-like"/>
    <property type="match status" value="2"/>
</dbReference>
<dbReference type="Gene3D" id="2.60.40.2030">
    <property type="match status" value="2"/>
</dbReference>
<dbReference type="SUPFAM" id="SSF51120">
    <property type="entry name" value="beta-Roll"/>
    <property type="match status" value="3"/>
</dbReference>
<evidence type="ECO:0000256" key="3">
    <source>
        <dbReference type="ARBA" id="ARBA00022525"/>
    </source>
</evidence>
<keyword evidence="4" id="KW-0732">Signal</keyword>
<dbReference type="GO" id="GO:0005975">
    <property type="term" value="P:carbohydrate metabolic process"/>
    <property type="evidence" value="ECO:0007669"/>
    <property type="project" value="InterPro"/>
</dbReference>
<evidence type="ECO:0000256" key="2">
    <source>
        <dbReference type="ARBA" id="ARBA00004613"/>
    </source>
</evidence>
<dbReference type="InterPro" id="IPR050557">
    <property type="entry name" value="RTX_toxin/Mannuronan_C5-epim"/>
</dbReference>
<dbReference type="PROSITE" id="PS01054">
    <property type="entry name" value="TRANSALDOLASE_1"/>
    <property type="match status" value="1"/>
</dbReference>
<dbReference type="EMBL" id="BLAY01000008">
    <property type="protein sequence ID" value="GET36062.1"/>
    <property type="molecule type" value="Genomic_DNA"/>
</dbReference>
<dbReference type="PRINTS" id="PR00313">
    <property type="entry name" value="CABNDNGRPT"/>
</dbReference>
<dbReference type="InterPro" id="IPR018511">
    <property type="entry name" value="Hemolysin-typ_Ca-bd_CS"/>
</dbReference>
<name>A0AAV3X070_9CYAN</name>
<dbReference type="GO" id="GO:0005576">
    <property type="term" value="C:extracellular region"/>
    <property type="evidence" value="ECO:0007669"/>
    <property type="project" value="UniProtKB-SubCell"/>
</dbReference>
<keyword evidence="11" id="KW-1185">Reference proteome</keyword>
<dbReference type="SMART" id="SM00710">
    <property type="entry name" value="PbH1"/>
    <property type="match status" value="7"/>
</dbReference>
<dbReference type="AlphaFoldDB" id="A0AAV3X070"/>
<evidence type="ECO:0000256" key="5">
    <source>
        <dbReference type="ARBA" id="ARBA00022737"/>
    </source>
</evidence>
<dbReference type="SUPFAM" id="SSF51126">
    <property type="entry name" value="Pectin lyase-like"/>
    <property type="match status" value="1"/>
</dbReference>
<dbReference type="Proteomes" id="UP001050975">
    <property type="component" value="Unassembled WGS sequence"/>
</dbReference>
<sequence length="1025" mass="106322">MVFIVGTLNSDFLIGTAENDTILGLAGNDTVLGQDGNDQLFGFENNDILYGTRGNDTLRGGQDNDQLYGGQDKDQLYGDKGNDTVSGDQGSDTIYGLDDNDLLFGGQQDDVVFGNKGNDTIRGGKDNDLLRGGRDNDELHGDLGNDSLYGDLDNDFLFGSDGNDFISANQGNDTINGNMGNDTAYGGQGNDIVRGGMQNDSLFGDKGLDTLYGDLGDDTVYGGADSDLIFGDQGEESKFGGTGNDVLFGNEGNDTIFGLGGSDIFYGNLGDDLLVGNMAQDTLYGGQDDDTLRGGMESDRLFGDKGSDVLYGDLGADTLTGDVAGDTISDTFVIGRVSGITGATTKTTGGAKREDADVITDFQACIDFISLTGGLTYDNLNIFQGTGADAANTIIQDKGTGEFLVVLQGFRREKIDGTSFIPAGPPDVRIIATDGFATEASIGSPIDTGEFTISLPCPAEKALPINYTISGTATKDTDYNPLSGVVIIPAGSNTVTIPIIPLGDTLAGEGNETVTLTLVDLPGYNPQTPLTATVNIADGPVVQPGALPIVFVTAPDPTAFEQGSKAGTFQFSRTGGDTSKDLTINYTVSGTASSDDFNAGVLTGAITIKAGKTVSELIQIVPTNAGGSEPNETVTVSIGRNSDYIVAAPDTATVNILDGQPLDLNQEGDILIFDQNGGFRGGRNTITDAVTFAQNNDIIFLRAGTYNNNPGDATITINKPLTFRGPNAGTNPTNGVTTNPAIVTVGTANQPVFQVVSGNNVTFEGLRIRTNGQNAIRYQVTEANSQPNNNIVIRQNEFDGAGPADSGIIYLDFLGQANSSARISENLIRDVTTTADVTSGIQAFRISGNTVISDNLIANLTGPGIAADALTGAVNTNLIANNRVSNVGEQGIQLAGGNANITNNKVTNANTTSGADRGGIRLRNSGLNPAINLGTANVTGNVITNSFNGISIRDGDNITGTVNVNRNNLIGNTNAAFYHGGTGTIDATNNWWDSPTGPFGTSGPSAIAGTGESSVNFDPFAIVPF</sequence>